<evidence type="ECO:0000256" key="7">
    <source>
        <dbReference type="SAM" id="Coils"/>
    </source>
</evidence>
<evidence type="ECO:0000313" key="9">
    <source>
        <dbReference type="Proteomes" id="UP000484885"/>
    </source>
</evidence>
<dbReference type="InterPro" id="IPR006127">
    <property type="entry name" value="ZnuA-like"/>
</dbReference>
<dbReference type="AlphaFoldDB" id="A0A845VD28"/>
<evidence type="ECO:0000256" key="6">
    <source>
        <dbReference type="RuleBase" id="RU003512"/>
    </source>
</evidence>
<comment type="subcellular location">
    <subcellularLocation>
        <location evidence="1">Cell envelope</location>
    </subcellularLocation>
</comment>
<dbReference type="Pfam" id="PF01297">
    <property type="entry name" value="ZnuA"/>
    <property type="match status" value="1"/>
</dbReference>
<dbReference type="InterPro" id="IPR006129">
    <property type="entry name" value="AdhesinB"/>
</dbReference>
<accession>A0A845VD28</accession>
<comment type="similarity">
    <text evidence="2 6">Belongs to the bacterial solute-binding protein 9 family.</text>
</comment>
<evidence type="ECO:0000256" key="3">
    <source>
        <dbReference type="ARBA" id="ARBA00022448"/>
    </source>
</evidence>
<dbReference type="GO" id="GO:0046872">
    <property type="term" value="F:metal ion binding"/>
    <property type="evidence" value="ECO:0007669"/>
    <property type="project" value="UniProtKB-KW"/>
</dbReference>
<dbReference type="GO" id="GO:0030313">
    <property type="term" value="C:cell envelope"/>
    <property type="evidence" value="ECO:0007669"/>
    <property type="project" value="UniProtKB-SubCell"/>
</dbReference>
<dbReference type="PANTHER" id="PTHR42953:SF1">
    <property type="entry name" value="METAL-BINDING PROTEIN HI_0362-RELATED"/>
    <property type="match status" value="1"/>
</dbReference>
<dbReference type="InterPro" id="IPR050492">
    <property type="entry name" value="Bact_metal-bind_prot9"/>
</dbReference>
<keyword evidence="9" id="KW-1185">Reference proteome</keyword>
<evidence type="ECO:0000313" key="8">
    <source>
        <dbReference type="EMBL" id="NDY95179.1"/>
    </source>
</evidence>
<dbReference type="GO" id="GO:0007155">
    <property type="term" value="P:cell adhesion"/>
    <property type="evidence" value="ECO:0007669"/>
    <property type="project" value="InterPro"/>
</dbReference>
<keyword evidence="4" id="KW-0479">Metal-binding</keyword>
<proteinExistence type="inferred from homology"/>
<dbReference type="SUPFAM" id="SSF53807">
    <property type="entry name" value="Helical backbone' metal receptor"/>
    <property type="match status" value="1"/>
</dbReference>
<evidence type="ECO:0000256" key="1">
    <source>
        <dbReference type="ARBA" id="ARBA00004196"/>
    </source>
</evidence>
<dbReference type="Gene3D" id="3.40.50.1980">
    <property type="entry name" value="Nitrogenase molybdenum iron protein domain"/>
    <property type="match status" value="2"/>
</dbReference>
<comment type="caution">
    <text evidence="8">The sequence shown here is derived from an EMBL/GenBank/DDBJ whole genome shotgun (WGS) entry which is preliminary data.</text>
</comment>
<reference evidence="8 9" key="1">
    <citation type="submission" date="2020-02" db="EMBL/GenBank/DDBJ databases">
        <authorList>
            <person name="Zhang X.-Y."/>
        </authorList>
    </citation>
    <scope>NUCLEOTIDE SEQUENCE [LARGE SCALE GENOMIC DNA]</scope>
    <source>
        <strain evidence="8 9">C33</strain>
    </source>
</reference>
<gene>
    <name evidence="8" type="ORF">G3I74_05495</name>
</gene>
<evidence type="ECO:0000256" key="2">
    <source>
        <dbReference type="ARBA" id="ARBA00011028"/>
    </source>
</evidence>
<dbReference type="GO" id="GO:0030001">
    <property type="term" value="P:metal ion transport"/>
    <property type="evidence" value="ECO:0007669"/>
    <property type="project" value="InterPro"/>
</dbReference>
<evidence type="ECO:0000256" key="5">
    <source>
        <dbReference type="ARBA" id="ARBA00022729"/>
    </source>
</evidence>
<dbReference type="InterPro" id="IPR006128">
    <property type="entry name" value="Lipoprotein_PsaA-like"/>
</dbReference>
<feature type="coiled-coil region" evidence="7">
    <location>
        <begin position="162"/>
        <end position="189"/>
    </location>
</feature>
<dbReference type="EMBL" id="JAAGSC010000037">
    <property type="protein sequence ID" value="NDY95179.1"/>
    <property type="molecule type" value="Genomic_DNA"/>
</dbReference>
<sequence length="307" mass="34044">MESRDLKLIMTRRFLILLLASLLSPLGWAQDRPTVVVTFSVLEDFVARVAGEHAEIVSLTPRGAEVHEYELRPGDFRALEQAELVFYNGLELEQWMGQVRAVVGADVAVVSVAAESGVETLPIVSGDYRGQADPHAWMDPRRAGEYVVAIAGELSRVIPDRASTFRANAKAYREELDDLYREMADALDVIPPERRVLISSEAAFVYFAEAFDFLHDGIWGNNAESEGAPRQLMRIIDLIDQRRPPALFWESTVSSRTVESVSADTGVPYDGPLYVDSLGEVGTPAGSYRGMMRENVRVLRDALLDDG</sequence>
<protein>
    <submittedName>
        <fullName evidence="8">Zinc ABC transporter solute-binding protein</fullName>
    </submittedName>
</protein>
<dbReference type="PANTHER" id="PTHR42953">
    <property type="entry name" value="HIGH-AFFINITY ZINC UPTAKE SYSTEM PROTEIN ZNUA-RELATED"/>
    <property type="match status" value="1"/>
</dbReference>
<keyword evidence="5" id="KW-0732">Signal</keyword>
<dbReference type="PRINTS" id="PR00691">
    <property type="entry name" value="ADHESINB"/>
</dbReference>
<dbReference type="Proteomes" id="UP000484885">
    <property type="component" value="Unassembled WGS sequence"/>
</dbReference>
<dbReference type="PRINTS" id="PR00690">
    <property type="entry name" value="ADHESNFAMILY"/>
</dbReference>
<keyword evidence="7" id="KW-0175">Coiled coil</keyword>
<evidence type="ECO:0000256" key="4">
    <source>
        <dbReference type="ARBA" id="ARBA00022723"/>
    </source>
</evidence>
<organism evidence="8 9">
    <name type="scientific">Wenzhouxiangella limi</name>
    <dbReference type="NCBI Taxonomy" id="2707351"/>
    <lineage>
        <taxon>Bacteria</taxon>
        <taxon>Pseudomonadati</taxon>
        <taxon>Pseudomonadota</taxon>
        <taxon>Gammaproteobacteria</taxon>
        <taxon>Chromatiales</taxon>
        <taxon>Wenzhouxiangellaceae</taxon>
        <taxon>Wenzhouxiangella</taxon>
    </lineage>
</organism>
<keyword evidence="3 6" id="KW-0813">Transport</keyword>
<name>A0A845VD28_9GAMM</name>